<dbReference type="InterPro" id="IPR001005">
    <property type="entry name" value="SANT/Myb"/>
</dbReference>
<dbReference type="SMART" id="SM00717">
    <property type="entry name" value="SANT"/>
    <property type="match status" value="3"/>
</dbReference>
<evidence type="ECO:0000313" key="3">
    <source>
        <dbReference type="EMBL" id="KAG0122432.1"/>
    </source>
</evidence>
<feature type="compositionally biased region" description="Basic and acidic residues" evidence="1">
    <location>
        <begin position="9"/>
        <end position="19"/>
    </location>
</feature>
<feature type="region of interest" description="Disordered" evidence="1">
    <location>
        <begin position="684"/>
        <end position="713"/>
    </location>
</feature>
<dbReference type="PANTHER" id="PTHR46760">
    <property type="entry name" value="TRANSCRIPTION TERMINATION FACTOR 1"/>
    <property type="match status" value="1"/>
</dbReference>
<protein>
    <recommendedName>
        <fullName evidence="2">Myb-like domain-containing protein</fullName>
    </recommendedName>
</protein>
<evidence type="ECO:0000259" key="2">
    <source>
        <dbReference type="PROSITE" id="PS50090"/>
    </source>
</evidence>
<dbReference type="Pfam" id="PF13921">
    <property type="entry name" value="Myb_DNA-bind_6"/>
    <property type="match status" value="1"/>
</dbReference>
<feature type="region of interest" description="Disordered" evidence="1">
    <location>
        <begin position="1"/>
        <end position="120"/>
    </location>
</feature>
<reference evidence="4 5" key="2">
    <citation type="journal article" date="2021" name="J. Hered.">
        <title>Feather Gene Expression Elucidates the Developmental Basis of Plumage Iridescence in African Starlings.</title>
        <authorList>
            <person name="Rubenstein D.R."/>
            <person name="Corvelo A."/>
            <person name="MacManes M.D."/>
            <person name="Maia R."/>
            <person name="Narzisi G."/>
            <person name="Rousaki A."/>
            <person name="Vandenabeele P."/>
            <person name="Shawkey M.D."/>
            <person name="Solomon J."/>
        </authorList>
    </citation>
    <scope>NUCLEOTIDE SEQUENCE [LARGE SCALE GENOMIC DNA]</scope>
    <source>
        <strain evidence="4">SS15</strain>
    </source>
</reference>
<dbReference type="OrthoDB" id="5812619at2759"/>
<dbReference type="GO" id="GO:0003682">
    <property type="term" value="F:chromatin binding"/>
    <property type="evidence" value="ECO:0007669"/>
    <property type="project" value="TreeGrafter"/>
</dbReference>
<feature type="domain" description="Myb-like" evidence="2">
    <location>
        <begin position="502"/>
        <end position="584"/>
    </location>
</feature>
<dbReference type="PANTHER" id="PTHR46760:SF1">
    <property type="entry name" value="TRANSCRIPTION TERMINATION FACTOR 1"/>
    <property type="match status" value="1"/>
</dbReference>
<dbReference type="PROSITE" id="PS50090">
    <property type="entry name" value="MYB_LIKE"/>
    <property type="match status" value="2"/>
</dbReference>
<dbReference type="AlphaFoldDB" id="A0A835NVL2"/>
<comment type="caution">
    <text evidence="3">The sequence shown here is derived from an EMBL/GenBank/DDBJ whole genome shotgun (WGS) entry which is preliminary data.</text>
</comment>
<dbReference type="InterPro" id="IPR053078">
    <property type="entry name" value="TTF1-like"/>
</dbReference>
<dbReference type="Proteomes" id="UP000618051">
    <property type="component" value="Unassembled WGS sequence"/>
</dbReference>
<reference evidence="4" key="3">
    <citation type="submission" date="2022-01" db="EMBL/GenBank/DDBJ databases">
        <authorList>
            <person name="Rubenstein D.R."/>
        </authorList>
    </citation>
    <scope>NUCLEOTIDE SEQUENCE</scope>
    <source>
        <strain evidence="4">SS15</strain>
        <tissue evidence="4">Liver</tissue>
    </source>
</reference>
<feature type="compositionally biased region" description="Basic residues" evidence="1">
    <location>
        <begin position="173"/>
        <end position="188"/>
    </location>
</feature>
<feature type="compositionally biased region" description="Polar residues" evidence="1">
    <location>
        <begin position="691"/>
        <end position="700"/>
    </location>
</feature>
<gene>
    <name evidence="4" type="ORF">IHE44_0007202</name>
    <name evidence="3" type="ORF">IHE44_009065</name>
</gene>
<proteinExistence type="predicted"/>
<reference evidence="3" key="1">
    <citation type="submission" date="2020-10" db="EMBL/GenBank/DDBJ databases">
        <title>Feather gene expression reveals the developmental basis of iridescence in African starlings.</title>
        <authorList>
            <person name="Rubenstein D.R."/>
        </authorList>
    </citation>
    <scope>NUCLEOTIDE SEQUENCE</scope>
    <source>
        <strain evidence="3">SS15</strain>
        <tissue evidence="3">Liver</tissue>
    </source>
</reference>
<evidence type="ECO:0000313" key="4">
    <source>
        <dbReference type="EMBL" id="KAI1232143.1"/>
    </source>
</evidence>
<keyword evidence="5" id="KW-1185">Reference proteome</keyword>
<dbReference type="SUPFAM" id="SSF46689">
    <property type="entry name" value="Homeodomain-like"/>
    <property type="match status" value="1"/>
</dbReference>
<evidence type="ECO:0000313" key="5">
    <source>
        <dbReference type="Proteomes" id="UP000618051"/>
    </source>
</evidence>
<dbReference type="Gene3D" id="1.10.10.60">
    <property type="entry name" value="Homeodomain-like"/>
    <property type="match status" value="2"/>
</dbReference>
<organism evidence="3">
    <name type="scientific">Lamprotornis superbus</name>
    <dbReference type="NCBI Taxonomy" id="245042"/>
    <lineage>
        <taxon>Eukaryota</taxon>
        <taxon>Metazoa</taxon>
        <taxon>Chordata</taxon>
        <taxon>Craniata</taxon>
        <taxon>Vertebrata</taxon>
        <taxon>Euteleostomi</taxon>
        <taxon>Archelosauria</taxon>
        <taxon>Archosauria</taxon>
        <taxon>Dinosauria</taxon>
        <taxon>Saurischia</taxon>
        <taxon>Theropoda</taxon>
        <taxon>Coelurosauria</taxon>
        <taxon>Aves</taxon>
        <taxon>Neognathae</taxon>
        <taxon>Neoaves</taxon>
        <taxon>Telluraves</taxon>
        <taxon>Australaves</taxon>
        <taxon>Passeriformes</taxon>
        <taxon>Sturnidae</taxon>
        <taxon>Lamprotornis</taxon>
    </lineage>
</organism>
<feature type="compositionally biased region" description="Basic residues" evidence="1">
    <location>
        <begin position="20"/>
        <end position="29"/>
    </location>
</feature>
<dbReference type="EMBL" id="JADDUC020000023">
    <property type="protein sequence ID" value="KAI1232143.1"/>
    <property type="molecule type" value="Genomic_DNA"/>
</dbReference>
<evidence type="ECO:0000256" key="1">
    <source>
        <dbReference type="SAM" id="MobiDB-lite"/>
    </source>
</evidence>
<dbReference type="FunFam" id="1.10.10.60:FF:000434">
    <property type="entry name" value="Transcription termination factor 1"/>
    <property type="match status" value="1"/>
</dbReference>
<dbReference type="GO" id="GO:0006363">
    <property type="term" value="P:termination of RNA polymerase I transcription"/>
    <property type="evidence" value="ECO:0007669"/>
    <property type="project" value="TreeGrafter"/>
</dbReference>
<feature type="compositionally biased region" description="Basic residues" evidence="1">
    <location>
        <begin position="255"/>
        <end position="268"/>
    </location>
</feature>
<feature type="region of interest" description="Disordered" evidence="1">
    <location>
        <begin position="147"/>
        <end position="320"/>
    </location>
</feature>
<name>A0A835NVL2_9PASS</name>
<accession>A0A835NVL2</accession>
<sequence length="713" mass="82227">MLKKMKSKAHADDFQVHDFFKKKKKKKKHNDSNNTHENAETVEDPELSHASLVLFEDAAAQGKEERKKKKKVKKKDEKQQASMDNYIVRVQPEMSNGTEAAASPRKKSKRKGLDSTDELSDVTCVLVNQYSSQDCQERAADYVYFKKPKKKKKEKHPEADEVCELPPSEEHSKSHKEKSKKKRKKKRKEGSAQEVQENSEGAAEQPLLPPSEQGRGHKRWPSPAGEDGGCDDASAITEVSMELPADFSTPNKAANRAKKTPTHAKKAIKSSPFVMEESSSESDVATPKSLASHKKKQQEQKNNSFAELAASDEVSVDGEEGLDSAMTSSMDLDTIRQELEEFIPHVKNISDSSIKKMAGRDLTRFKEFKKQGIAVKFGRFTQKENKQIQKNVEDFLSLTGVDSAEKLLFTSRYPDDKDTIHRLKTEHHFCEKISEGIPRPWRLIYYRARKMFDPNNYKGRYSKEEKEKLKKYQALHGNDWKKISELMSRSNLSVAMKFSEIKSATNYGTWTKEETQKLVNAVKEVLRRKVKTENASSVLSLEQSDTDLWIDREKLYQTLPWTEIETKVGSRYWRQCKQKWNSILTSKLTRGQQLYRRANGLRAKINLIKRLYEAKAEDASEVNWDELSNIFGDVPRAYVQSKFYRLKVSSVPLWKRKSFSEIIEYLYEKKLPELEEKLRKEERRSRRFGNSAASQHQQVFRFSDIFDSGEESD</sequence>
<dbReference type="InterPro" id="IPR009057">
    <property type="entry name" value="Homeodomain-like_sf"/>
</dbReference>
<dbReference type="EMBL" id="JADDUC010000036">
    <property type="protein sequence ID" value="KAG0122432.1"/>
    <property type="molecule type" value="Genomic_DNA"/>
</dbReference>
<dbReference type="GO" id="GO:0005730">
    <property type="term" value="C:nucleolus"/>
    <property type="evidence" value="ECO:0007669"/>
    <property type="project" value="TreeGrafter"/>
</dbReference>
<feature type="domain" description="Myb-like" evidence="2">
    <location>
        <begin position="453"/>
        <end position="501"/>
    </location>
</feature>